<dbReference type="STRING" id="913774.A0A0C3GL21"/>
<feature type="transmembrane region" description="Helical" evidence="6">
    <location>
        <begin position="379"/>
        <end position="403"/>
    </location>
</feature>
<feature type="transmembrane region" description="Helical" evidence="6">
    <location>
        <begin position="311"/>
        <end position="332"/>
    </location>
</feature>
<keyword evidence="3 6" id="KW-1133">Transmembrane helix</keyword>
<dbReference type="OrthoDB" id="3066029at2759"/>
<dbReference type="PROSITE" id="PS50850">
    <property type="entry name" value="MFS"/>
    <property type="match status" value="1"/>
</dbReference>
<dbReference type="HOGENOM" id="CLU_008455_8_0_1"/>
<feature type="transmembrane region" description="Helical" evidence="6">
    <location>
        <begin position="86"/>
        <end position="105"/>
    </location>
</feature>
<dbReference type="AlphaFoldDB" id="A0A0C3GL21"/>
<keyword evidence="2 6" id="KW-0812">Transmembrane</keyword>
<dbReference type="EMBL" id="KN832883">
    <property type="protein sequence ID" value="KIM96825.1"/>
    <property type="molecule type" value="Genomic_DNA"/>
</dbReference>
<feature type="transmembrane region" description="Helical" evidence="6">
    <location>
        <begin position="268"/>
        <end position="291"/>
    </location>
</feature>
<dbReference type="SUPFAM" id="SSF103473">
    <property type="entry name" value="MFS general substrate transporter"/>
    <property type="match status" value="1"/>
</dbReference>
<keyword evidence="9" id="KW-1185">Reference proteome</keyword>
<dbReference type="InterPro" id="IPR020846">
    <property type="entry name" value="MFS_dom"/>
</dbReference>
<evidence type="ECO:0000256" key="5">
    <source>
        <dbReference type="SAM" id="MobiDB-lite"/>
    </source>
</evidence>
<dbReference type="PANTHER" id="PTHR23502">
    <property type="entry name" value="MAJOR FACILITATOR SUPERFAMILY"/>
    <property type="match status" value="1"/>
</dbReference>
<dbReference type="InParanoid" id="A0A0C3GL21"/>
<evidence type="ECO:0000256" key="2">
    <source>
        <dbReference type="ARBA" id="ARBA00022692"/>
    </source>
</evidence>
<feature type="transmembrane region" description="Helical" evidence="6">
    <location>
        <begin position="206"/>
        <end position="225"/>
    </location>
</feature>
<reference evidence="8 9" key="1">
    <citation type="submission" date="2014-04" db="EMBL/GenBank/DDBJ databases">
        <authorList>
            <consortium name="DOE Joint Genome Institute"/>
            <person name="Kuo A."/>
            <person name="Martino E."/>
            <person name="Perotto S."/>
            <person name="Kohler A."/>
            <person name="Nagy L.G."/>
            <person name="Floudas D."/>
            <person name="Copeland A."/>
            <person name="Barry K.W."/>
            <person name="Cichocki N."/>
            <person name="Veneault-Fourrey C."/>
            <person name="LaButti K."/>
            <person name="Lindquist E.A."/>
            <person name="Lipzen A."/>
            <person name="Lundell T."/>
            <person name="Morin E."/>
            <person name="Murat C."/>
            <person name="Sun H."/>
            <person name="Tunlid A."/>
            <person name="Henrissat B."/>
            <person name="Grigoriev I.V."/>
            <person name="Hibbett D.S."/>
            <person name="Martin F."/>
            <person name="Nordberg H.P."/>
            <person name="Cantor M.N."/>
            <person name="Hua S.X."/>
        </authorList>
    </citation>
    <scope>NUCLEOTIDE SEQUENCE [LARGE SCALE GENOMIC DNA]</scope>
    <source>
        <strain evidence="8 9">Zn</strain>
    </source>
</reference>
<comment type="subcellular location">
    <subcellularLocation>
        <location evidence="1">Membrane</location>
        <topology evidence="1">Multi-pass membrane protein</topology>
    </subcellularLocation>
</comment>
<evidence type="ECO:0000259" key="7">
    <source>
        <dbReference type="PROSITE" id="PS50850"/>
    </source>
</evidence>
<organism evidence="8 9">
    <name type="scientific">Oidiodendron maius (strain Zn)</name>
    <dbReference type="NCBI Taxonomy" id="913774"/>
    <lineage>
        <taxon>Eukaryota</taxon>
        <taxon>Fungi</taxon>
        <taxon>Dikarya</taxon>
        <taxon>Ascomycota</taxon>
        <taxon>Pezizomycotina</taxon>
        <taxon>Leotiomycetes</taxon>
        <taxon>Leotiomycetes incertae sedis</taxon>
        <taxon>Myxotrichaceae</taxon>
        <taxon>Oidiodendron</taxon>
    </lineage>
</organism>
<evidence type="ECO:0000256" key="3">
    <source>
        <dbReference type="ARBA" id="ARBA00022989"/>
    </source>
</evidence>
<feature type="region of interest" description="Disordered" evidence="5">
    <location>
        <begin position="1"/>
        <end position="32"/>
    </location>
</feature>
<evidence type="ECO:0000256" key="6">
    <source>
        <dbReference type="SAM" id="Phobius"/>
    </source>
</evidence>
<feature type="transmembrane region" description="Helical" evidence="6">
    <location>
        <begin position="117"/>
        <end position="135"/>
    </location>
</feature>
<evidence type="ECO:0000313" key="8">
    <source>
        <dbReference type="EMBL" id="KIM96825.1"/>
    </source>
</evidence>
<dbReference type="GO" id="GO:0022857">
    <property type="term" value="F:transmembrane transporter activity"/>
    <property type="evidence" value="ECO:0007669"/>
    <property type="project" value="InterPro"/>
</dbReference>
<dbReference type="PANTHER" id="PTHR23502:SF152">
    <property type="entry name" value="MAJOR FACILITATOR SUPERFAMILY (MFS) PROFILE DOMAIN-CONTAINING PROTEIN-RELATED"/>
    <property type="match status" value="1"/>
</dbReference>
<feature type="transmembrane region" description="Helical" evidence="6">
    <location>
        <begin position="178"/>
        <end position="200"/>
    </location>
</feature>
<dbReference type="GO" id="GO:0005886">
    <property type="term" value="C:plasma membrane"/>
    <property type="evidence" value="ECO:0007669"/>
    <property type="project" value="TreeGrafter"/>
</dbReference>
<keyword evidence="4 6" id="KW-0472">Membrane</keyword>
<evidence type="ECO:0000256" key="4">
    <source>
        <dbReference type="ARBA" id="ARBA00023136"/>
    </source>
</evidence>
<sequence>MQTDSKLRTGSASQLPPDSVLTSSEETAGSPTNQVDTVTYSSFSFWRKITILFIVSWMTLAITFSSTSLLPAIPEIASEFSTTTEIINISNAAVIIAMGSSSLIWGPISEIIGRRHAYNMAIFVLFICSVGAAAAPDFRTFTSMRVLGGFTGTFFMIAGQTILADIFEPKVRGTAVGFFMAGSVSGPAIGPCIGGVIVTFTKWQVIYWLQVGMVGFGLALSFFFVPDIKKVHANGQDEDNIVKMDNRGSLSKLRILAKFNPRGIFRLLIYRNIFFADLTCGFLSFYQYALLTSVRSIINPRFHLTTPLVSGLFYIAPGAGFLVGSIVGGRLSDRTVKRYILKRNGERLPRDRLNSGLLTLFFMLPAATLIYGWTLEKKVGGMAVPIISAFWGGAGLMGSFNALNTYTAEVLPHSRPEVISGKYIVQYLFAAGSSAAVVPLINCIGVGLTFTICKTYSAALVRLWSPN</sequence>
<feature type="domain" description="Major facilitator superfamily (MFS) profile" evidence="7">
    <location>
        <begin position="51"/>
        <end position="467"/>
    </location>
</feature>
<feature type="transmembrane region" description="Helical" evidence="6">
    <location>
        <begin position="51"/>
        <end position="74"/>
    </location>
</feature>
<reference evidence="9" key="2">
    <citation type="submission" date="2015-01" db="EMBL/GenBank/DDBJ databases">
        <title>Evolutionary Origins and Diversification of the Mycorrhizal Mutualists.</title>
        <authorList>
            <consortium name="DOE Joint Genome Institute"/>
            <consortium name="Mycorrhizal Genomics Consortium"/>
            <person name="Kohler A."/>
            <person name="Kuo A."/>
            <person name="Nagy L.G."/>
            <person name="Floudas D."/>
            <person name="Copeland A."/>
            <person name="Barry K.W."/>
            <person name="Cichocki N."/>
            <person name="Veneault-Fourrey C."/>
            <person name="LaButti K."/>
            <person name="Lindquist E.A."/>
            <person name="Lipzen A."/>
            <person name="Lundell T."/>
            <person name="Morin E."/>
            <person name="Murat C."/>
            <person name="Riley R."/>
            <person name="Ohm R."/>
            <person name="Sun H."/>
            <person name="Tunlid A."/>
            <person name="Henrissat B."/>
            <person name="Grigoriev I.V."/>
            <person name="Hibbett D.S."/>
            <person name="Martin F."/>
        </authorList>
    </citation>
    <scope>NUCLEOTIDE SEQUENCE [LARGE SCALE GENOMIC DNA]</scope>
    <source>
        <strain evidence="9">Zn</strain>
    </source>
</reference>
<gene>
    <name evidence="8" type="ORF">OIDMADRAFT_131781</name>
</gene>
<evidence type="ECO:0000256" key="1">
    <source>
        <dbReference type="ARBA" id="ARBA00004141"/>
    </source>
</evidence>
<evidence type="ECO:0000313" key="9">
    <source>
        <dbReference type="Proteomes" id="UP000054321"/>
    </source>
</evidence>
<dbReference type="InterPro" id="IPR011701">
    <property type="entry name" value="MFS"/>
</dbReference>
<name>A0A0C3GL21_OIDMZ</name>
<accession>A0A0C3GL21</accession>
<dbReference type="InterPro" id="IPR036259">
    <property type="entry name" value="MFS_trans_sf"/>
</dbReference>
<feature type="transmembrane region" description="Helical" evidence="6">
    <location>
        <begin position="424"/>
        <end position="450"/>
    </location>
</feature>
<feature type="transmembrane region" description="Helical" evidence="6">
    <location>
        <begin position="353"/>
        <end position="373"/>
    </location>
</feature>
<feature type="transmembrane region" description="Helical" evidence="6">
    <location>
        <begin position="147"/>
        <end position="166"/>
    </location>
</feature>
<proteinExistence type="predicted"/>
<protein>
    <recommendedName>
        <fullName evidence="7">Major facilitator superfamily (MFS) profile domain-containing protein</fullName>
    </recommendedName>
</protein>
<dbReference type="Gene3D" id="1.20.1250.20">
    <property type="entry name" value="MFS general substrate transporter like domains"/>
    <property type="match status" value="1"/>
</dbReference>
<dbReference type="Proteomes" id="UP000054321">
    <property type="component" value="Unassembled WGS sequence"/>
</dbReference>
<dbReference type="Pfam" id="PF07690">
    <property type="entry name" value="MFS_1"/>
    <property type="match status" value="1"/>
</dbReference>